<dbReference type="EMBL" id="QZFU01000023">
    <property type="protein sequence ID" value="RJO73325.1"/>
    <property type="molecule type" value="Genomic_DNA"/>
</dbReference>
<accession>A0A3A4KD13</accession>
<keyword evidence="2" id="KW-1185">Reference proteome</keyword>
<dbReference type="InterPro" id="IPR011989">
    <property type="entry name" value="ARM-like"/>
</dbReference>
<evidence type="ECO:0008006" key="3">
    <source>
        <dbReference type="Google" id="ProtNLM"/>
    </source>
</evidence>
<comment type="caution">
    <text evidence="1">The sequence shown here is derived from an EMBL/GenBank/DDBJ whole genome shotgun (WGS) entry which is preliminary data.</text>
</comment>
<organism evidence="1 2">
    <name type="scientific">Nocardia panacis</name>
    <dbReference type="NCBI Taxonomy" id="2340916"/>
    <lineage>
        <taxon>Bacteria</taxon>
        <taxon>Bacillati</taxon>
        <taxon>Actinomycetota</taxon>
        <taxon>Actinomycetes</taxon>
        <taxon>Mycobacteriales</taxon>
        <taxon>Nocardiaceae</taxon>
        <taxon>Nocardia</taxon>
    </lineage>
</organism>
<dbReference type="AlphaFoldDB" id="A0A3A4KD13"/>
<evidence type="ECO:0000313" key="2">
    <source>
        <dbReference type="Proteomes" id="UP000266677"/>
    </source>
</evidence>
<name>A0A3A4KD13_9NOCA</name>
<evidence type="ECO:0000313" key="1">
    <source>
        <dbReference type="EMBL" id="RJO73325.1"/>
    </source>
</evidence>
<gene>
    <name evidence="1" type="ORF">D5S18_18930</name>
</gene>
<dbReference type="InterPro" id="IPR016024">
    <property type="entry name" value="ARM-type_fold"/>
</dbReference>
<protein>
    <recommendedName>
        <fullName evidence="3">HEAT repeat domain-containing protein</fullName>
    </recommendedName>
</protein>
<dbReference type="Proteomes" id="UP000266677">
    <property type="component" value="Unassembled WGS sequence"/>
</dbReference>
<proteinExistence type="predicted"/>
<dbReference type="RefSeq" id="WP_120042401.1">
    <property type="nucleotide sequence ID" value="NZ_QZFU01000023.1"/>
</dbReference>
<dbReference type="OrthoDB" id="4249019at2"/>
<dbReference type="Gene3D" id="1.25.10.10">
    <property type="entry name" value="Leucine-rich Repeat Variant"/>
    <property type="match status" value="1"/>
</dbReference>
<sequence length="189" mass="21612">MSVRFVPHTALAREEVEKLAEQFDWELYSTKAIAGNSPSQQIWLTPDRGAAVYWIEDDLLQVDYIMIAGPDRGSTVELVRERIGVHDNATMAELFDSTRDGVAVMNALRMLCVHCSGPFDPEMFALFRWAMNDPEPLVRRIAVFCAGRVDWEELDPLFAFLQEHDPEEEVRDEARRTIAERNRVESAKA</sequence>
<reference evidence="1 2" key="1">
    <citation type="submission" date="2018-09" db="EMBL/GenBank/DDBJ databases">
        <title>YIM PH21274 draft genome.</title>
        <authorList>
            <person name="Miao C."/>
        </authorList>
    </citation>
    <scope>NUCLEOTIDE SEQUENCE [LARGE SCALE GENOMIC DNA]</scope>
    <source>
        <strain evidence="1 2">YIM PH 21724</strain>
    </source>
</reference>
<dbReference type="SUPFAM" id="SSF48371">
    <property type="entry name" value="ARM repeat"/>
    <property type="match status" value="1"/>
</dbReference>